<dbReference type="KEGG" id="pfor:103156347"/>
<dbReference type="Proteomes" id="UP000028760">
    <property type="component" value="Unassembled WGS sequence"/>
</dbReference>
<feature type="transmembrane region" description="Helical" evidence="2">
    <location>
        <begin position="47"/>
        <end position="66"/>
    </location>
</feature>
<protein>
    <submittedName>
        <fullName evidence="4">CD209 antigen-like protein E</fullName>
    </submittedName>
</protein>
<dbReference type="SUPFAM" id="SSF56436">
    <property type="entry name" value="C-type lectin-like"/>
    <property type="match status" value="1"/>
</dbReference>
<dbReference type="InterPro" id="IPR001304">
    <property type="entry name" value="C-type_lectin-like"/>
</dbReference>
<dbReference type="Gene3D" id="3.10.100.10">
    <property type="entry name" value="Mannose-Binding Protein A, subunit A"/>
    <property type="match status" value="1"/>
</dbReference>
<dbReference type="STRING" id="48698.ENSPFOP00000024989"/>
<keyword evidence="2" id="KW-0472">Membrane</keyword>
<feature type="domain" description="C-type lectin" evidence="3">
    <location>
        <begin position="125"/>
        <end position="267"/>
    </location>
</feature>
<dbReference type="eggNOG" id="KOG4297">
    <property type="taxonomic scope" value="Eukaryota"/>
</dbReference>
<dbReference type="OMA" id="GQPNNDT"/>
<dbReference type="GeneID" id="103156347"/>
<dbReference type="GeneTree" id="ENSGT01030000234575"/>
<dbReference type="Ensembl" id="ENSPFOT00000030048.1">
    <property type="protein sequence ID" value="ENSPFOP00000024989.1"/>
    <property type="gene ID" value="ENSPFOG00000023842.1"/>
</dbReference>
<keyword evidence="5" id="KW-1185">Reference proteome</keyword>
<dbReference type="RefSeq" id="XP_007578418.1">
    <property type="nucleotide sequence ID" value="XM_007578356.2"/>
</dbReference>
<accession>A0A096M0P8</accession>
<dbReference type="PROSITE" id="PS50041">
    <property type="entry name" value="C_TYPE_LECTIN_2"/>
    <property type="match status" value="1"/>
</dbReference>
<dbReference type="PANTHER" id="PTHR22803">
    <property type="entry name" value="MANNOSE, PHOSPHOLIPASE, LECTIN RECEPTOR RELATED"/>
    <property type="match status" value="1"/>
</dbReference>
<keyword evidence="2" id="KW-1133">Transmembrane helix</keyword>
<organism evidence="4 5">
    <name type="scientific">Poecilia formosa</name>
    <name type="common">Amazon molly</name>
    <name type="synonym">Limia formosa</name>
    <dbReference type="NCBI Taxonomy" id="48698"/>
    <lineage>
        <taxon>Eukaryota</taxon>
        <taxon>Metazoa</taxon>
        <taxon>Chordata</taxon>
        <taxon>Craniata</taxon>
        <taxon>Vertebrata</taxon>
        <taxon>Euteleostomi</taxon>
        <taxon>Actinopterygii</taxon>
        <taxon>Neopterygii</taxon>
        <taxon>Teleostei</taxon>
        <taxon>Neoteleostei</taxon>
        <taxon>Acanthomorphata</taxon>
        <taxon>Ovalentaria</taxon>
        <taxon>Atherinomorphae</taxon>
        <taxon>Cyprinodontiformes</taxon>
        <taxon>Poeciliidae</taxon>
        <taxon>Poeciliinae</taxon>
        <taxon>Poecilia</taxon>
    </lineage>
</organism>
<dbReference type="InterPro" id="IPR050111">
    <property type="entry name" value="C-type_lectin/snaclec_domain"/>
</dbReference>
<reference evidence="4" key="2">
    <citation type="submission" date="2025-08" db="UniProtKB">
        <authorList>
            <consortium name="Ensembl"/>
        </authorList>
    </citation>
    <scope>IDENTIFICATION</scope>
</reference>
<proteinExistence type="predicted"/>
<evidence type="ECO:0000313" key="5">
    <source>
        <dbReference type="Proteomes" id="UP000028760"/>
    </source>
</evidence>
<dbReference type="InterPro" id="IPR016186">
    <property type="entry name" value="C-type_lectin-like/link_sf"/>
</dbReference>
<dbReference type="SMART" id="SM00034">
    <property type="entry name" value="CLECT"/>
    <property type="match status" value="1"/>
</dbReference>
<evidence type="ECO:0000259" key="3">
    <source>
        <dbReference type="PROSITE" id="PS50041"/>
    </source>
</evidence>
<keyword evidence="2" id="KW-0812">Transmembrane</keyword>
<dbReference type="InterPro" id="IPR016187">
    <property type="entry name" value="CTDL_fold"/>
</dbReference>
<dbReference type="Pfam" id="PF00059">
    <property type="entry name" value="Lectin_C"/>
    <property type="match status" value="1"/>
</dbReference>
<evidence type="ECO:0000313" key="4">
    <source>
        <dbReference type="Ensembl" id="ENSPFOP00000024989.1"/>
    </source>
</evidence>
<reference evidence="5" key="1">
    <citation type="submission" date="2013-10" db="EMBL/GenBank/DDBJ databases">
        <authorList>
            <person name="Schartl M."/>
            <person name="Warren W."/>
        </authorList>
    </citation>
    <scope>NUCLEOTIDE SEQUENCE [LARGE SCALE GENOMIC DNA]</scope>
    <source>
        <strain evidence="5">female</strain>
    </source>
</reference>
<reference evidence="4" key="3">
    <citation type="submission" date="2025-09" db="UniProtKB">
        <authorList>
            <consortium name="Ensembl"/>
        </authorList>
    </citation>
    <scope>IDENTIFICATION</scope>
</reference>
<dbReference type="OrthoDB" id="8444301at2759"/>
<feature type="region of interest" description="Disordered" evidence="1">
    <location>
        <begin position="14"/>
        <end position="40"/>
    </location>
</feature>
<dbReference type="AlphaFoldDB" id="A0A096M0P8"/>
<evidence type="ECO:0000256" key="2">
    <source>
        <dbReference type="SAM" id="Phobius"/>
    </source>
</evidence>
<name>A0A096M0P8_POEFO</name>
<dbReference type="EMBL" id="AYCK01001447">
    <property type="status" value="NOT_ANNOTATED_CDS"/>
    <property type="molecule type" value="Genomic_DNA"/>
</dbReference>
<evidence type="ECO:0000256" key="1">
    <source>
        <dbReference type="SAM" id="MobiDB-lite"/>
    </source>
</evidence>
<sequence>MTLLTYLRNTVTLPRSANYTPPEPVHAPRNRTNSTSESTKKQKRHRYLVVIKILSGLLAILMSLFIREFVKEKEIMTSLEQMQLAANNAEKLQKLMSSKRLDYIWDLCDRTTLRCSRCLPGWKEHASRCFFLSNMDKDWENARIDCLNNTGDLAVVLNAEDQAFLTNMTFQFKKANPGINFHSVWIGLQDLVKEGIHFWVNGKKINPNVIYWRPGQPNNDTDPDDHVPDRHGQDCVSIIPPDVVGSNGWMNSWDDISCTGKRHYICETDALILD</sequence>